<dbReference type="GO" id="GO:0003677">
    <property type="term" value="F:DNA binding"/>
    <property type="evidence" value="ECO:0007669"/>
    <property type="project" value="UniProtKB-KW"/>
</dbReference>
<dbReference type="InterPro" id="IPR036390">
    <property type="entry name" value="WH_DNA-bd_sf"/>
</dbReference>
<evidence type="ECO:0000259" key="4">
    <source>
        <dbReference type="PROSITE" id="PS51000"/>
    </source>
</evidence>
<comment type="caution">
    <text evidence="5">The sequence shown here is derived from an EMBL/GenBank/DDBJ whole genome shotgun (WGS) entry which is preliminary data.</text>
</comment>
<evidence type="ECO:0000313" key="5">
    <source>
        <dbReference type="EMBL" id="MBC8569680.1"/>
    </source>
</evidence>
<dbReference type="InterPro" id="IPR036388">
    <property type="entry name" value="WH-like_DNA-bd_sf"/>
</dbReference>
<name>A0A926EAY5_9FIRM</name>
<dbReference type="InterPro" id="IPR014036">
    <property type="entry name" value="DeoR-like_C"/>
</dbReference>
<dbReference type="InterPro" id="IPR001034">
    <property type="entry name" value="DeoR_HTH"/>
</dbReference>
<dbReference type="Proteomes" id="UP000660861">
    <property type="component" value="Unassembled WGS sequence"/>
</dbReference>
<dbReference type="PRINTS" id="PR00037">
    <property type="entry name" value="HTHLACR"/>
</dbReference>
<dbReference type="InterPro" id="IPR050313">
    <property type="entry name" value="Carb_Metab_HTH_regulators"/>
</dbReference>
<dbReference type="Pfam" id="PF00455">
    <property type="entry name" value="DeoRC"/>
    <property type="match status" value="1"/>
</dbReference>
<dbReference type="AlphaFoldDB" id="A0A926EAY5"/>
<dbReference type="SUPFAM" id="SSF100950">
    <property type="entry name" value="NagB/RpiA/CoA transferase-like"/>
    <property type="match status" value="1"/>
</dbReference>
<keyword evidence="3" id="KW-0804">Transcription</keyword>
<evidence type="ECO:0000256" key="2">
    <source>
        <dbReference type="ARBA" id="ARBA00023125"/>
    </source>
</evidence>
<evidence type="ECO:0000256" key="3">
    <source>
        <dbReference type="ARBA" id="ARBA00023163"/>
    </source>
</evidence>
<proteinExistence type="predicted"/>
<dbReference type="PROSITE" id="PS00894">
    <property type="entry name" value="HTH_DEOR_1"/>
    <property type="match status" value="1"/>
</dbReference>
<dbReference type="PANTHER" id="PTHR30363">
    <property type="entry name" value="HTH-TYPE TRANSCRIPTIONAL REGULATOR SRLR-RELATED"/>
    <property type="match status" value="1"/>
</dbReference>
<dbReference type="EMBL" id="JACRTC010000001">
    <property type="protein sequence ID" value="MBC8569680.1"/>
    <property type="molecule type" value="Genomic_DNA"/>
</dbReference>
<dbReference type="PROSITE" id="PS51000">
    <property type="entry name" value="HTH_DEOR_2"/>
    <property type="match status" value="1"/>
</dbReference>
<dbReference type="PANTHER" id="PTHR30363:SF60">
    <property type="entry name" value="HTH-TYPE TRANSCRIPTIONAL REGULATOR IOLR"/>
    <property type="match status" value="1"/>
</dbReference>
<dbReference type="SUPFAM" id="SSF46785">
    <property type="entry name" value="Winged helix' DNA-binding domain"/>
    <property type="match status" value="1"/>
</dbReference>
<dbReference type="GO" id="GO:0003700">
    <property type="term" value="F:DNA-binding transcription factor activity"/>
    <property type="evidence" value="ECO:0007669"/>
    <property type="project" value="InterPro"/>
</dbReference>
<dbReference type="InterPro" id="IPR037171">
    <property type="entry name" value="NagB/RpiA_transferase-like"/>
</dbReference>
<keyword evidence="2" id="KW-0238">DNA-binding</keyword>
<keyword evidence="6" id="KW-1185">Reference proteome</keyword>
<gene>
    <name evidence="5" type="ORF">H8709_02430</name>
</gene>
<dbReference type="SMART" id="SM01134">
    <property type="entry name" value="DeoRC"/>
    <property type="match status" value="1"/>
</dbReference>
<dbReference type="Pfam" id="PF08220">
    <property type="entry name" value="HTH_DeoR"/>
    <property type="match status" value="1"/>
</dbReference>
<organism evidence="5 6">
    <name type="scientific">Zongyangia hominis</name>
    <dbReference type="NCBI Taxonomy" id="2763677"/>
    <lineage>
        <taxon>Bacteria</taxon>
        <taxon>Bacillati</taxon>
        <taxon>Bacillota</taxon>
        <taxon>Clostridia</taxon>
        <taxon>Eubacteriales</taxon>
        <taxon>Oscillospiraceae</taxon>
        <taxon>Zongyangia</taxon>
    </lineage>
</organism>
<dbReference type="Gene3D" id="1.10.10.10">
    <property type="entry name" value="Winged helix-like DNA-binding domain superfamily/Winged helix DNA-binding domain"/>
    <property type="match status" value="1"/>
</dbReference>
<sequence length="252" mass="28066">MKIKRIDEMQKYILQNTTVTIDKLCEEFGVSKNTIRRDIDELCASGIIKKVYGGVTAIVKAPTSFEERGNENSDQKHRIGKAAAKLVEKDDSIFIDSGTTTFQMVPYLSECGGINVFTNNIKAVFAAYPIENIHLYSLPGTLNRKTNSLMGADTTKSIEKYNINKAFLASTGLTSESGVTNSEQMEYDIKRAVIEKSTKNYLLIDSTKFGKVSLITFASISDFDAVITDKMPPEEYVELLRENNVELIVADE</sequence>
<reference evidence="5" key="1">
    <citation type="submission" date="2020-08" db="EMBL/GenBank/DDBJ databases">
        <title>Genome public.</title>
        <authorList>
            <person name="Liu C."/>
            <person name="Sun Q."/>
        </authorList>
    </citation>
    <scope>NUCLEOTIDE SEQUENCE</scope>
    <source>
        <strain evidence="5">NSJ-54</strain>
    </source>
</reference>
<accession>A0A926EAY5</accession>
<evidence type="ECO:0000256" key="1">
    <source>
        <dbReference type="ARBA" id="ARBA00023015"/>
    </source>
</evidence>
<dbReference type="RefSeq" id="WP_262396777.1">
    <property type="nucleotide sequence ID" value="NZ_JACRTC010000001.1"/>
</dbReference>
<dbReference type="SMART" id="SM00420">
    <property type="entry name" value="HTH_DEOR"/>
    <property type="match status" value="1"/>
</dbReference>
<feature type="domain" description="HTH deoR-type" evidence="4">
    <location>
        <begin position="2"/>
        <end position="57"/>
    </location>
</feature>
<dbReference type="InterPro" id="IPR018356">
    <property type="entry name" value="Tscrpt_reg_HTH_DeoR_CS"/>
</dbReference>
<protein>
    <submittedName>
        <fullName evidence="5">DeoR/GlpR transcriptional regulator</fullName>
    </submittedName>
</protein>
<evidence type="ECO:0000313" key="6">
    <source>
        <dbReference type="Proteomes" id="UP000660861"/>
    </source>
</evidence>
<keyword evidence="1" id="KW-0805">Transcription regulation</keyword>